<dbReference type="GO" id="GO:0008061">
    <property type="term" value="F:chitin binding"/>
    <property type="evidence" value="ECO:0007669"/>
    <property type="project" value="InterPro"/>
</dbReference>
<keyword evidence="6" id="KW-0624">Polysaccharide degradation</keyword>
<dbReference type="Proteomes" id="UP000054477">
    <property type="component" value="Unassembled WGS sequence"/>
</dbReference>
<evidence type="ECO:0000256" key="1">
    <source>
        <dbReference type="ARBA" id="ARBA00000822"/>
    </source>
</evidence>
<keyword evidence="5 7" id="KW-0326">Glycosidase</keyword>
<reference evidence="11" key="2">
    <citation type="submission" date="2015-01" db="EMBL/GenBank/DDBJ databases">
        <title>Evolutionary Origins and Diversification of the Mycorrhizal Mutualists.</title>
        <authorList>
            <consortium name="DOE Joint Genome Institute"/>
            <consortium name="Mycorrhizal Genomics Consortium"/>
            <person name="Kohler A."/>
            <person name="Kuo A."/>
            <person name="Nagy L.G."/>
            <person name="Floudas D."/>
            <person name="Copeland A."/>
            <person name="Barry K.W."/>
            <person name="Cichocki N."/>
            <person name="Veneault-Fourrey C."/>
            <person name="LaButti K."/>
            <person name="Lindquist E.A."/>
            <person name="Lipzen A."/>
            <person name="Lundell T."/>
            <person name="Morin E."/>
            <person name="Murat C."/>
            <person name="Riley R."/>
            <person name="Ohm R."/>
            <person name="Sun H."/>
            <person name="Tunlid A."/>
            <person name="Henrissat B."/>
            <person name="Grigoriev I.V."/>
            <person name="Hibbett D.S."/>
            <person name="Martin F."/>
        </authorList>
    </citation>
    <scope>NUCLEOTIDE SEQUENCE [LARGE SCALE GENOMIC DNA]</scope>
    <source>
        <strain evidence="11">LaAM-08-1</strain>
    </source>
</reference>
<keyword evidence="2 7" id="KW-0378">Hydrolase</keyword>
<dbReference type="GO" id="GO:0008843">
    <property type="term" value="F:endochitinase activity"/>
    <property type="evidence" value="ECO:0007669"/>
    <property type="project" value="UniProtKB-EC"/>
</dbReference>
<evidence type="ECO:0000256" key="3">
    <source>
        <dbReference type="ARBA" id="ARBA00023024"/>
    </source>
</evidence>
<dbReference type="InterPro" id="IPR001223">
    <property type="entry name" value="Glyco_hydro18_cat"/>
</dbReference>
<sequence>MVRKQVSSFSLYSSSDFTSYVRYFSPAVRTPESRRVFAENILAAYNAFNLDGIDLDWEYPGHQGAEGNLVDPHDTANFLLFLQYLRTVLPPCARISAAAQTLPFVDAQEQPLQDVSDFADSLDWVLIMNYDVWGSSSPPGPNSPLHDGCGNSTQADANAVAAYNAWTSAGFPASKLVLGIPSYGYVSTSNSTRLKTRSPRRQVRSSVKVVDEDGGQVQFRDLLSQGALVRCEDARDEESRSPTFAAYGGFERNWDDCSCTPFLRSSSSGQVVTYDDPVSVRIKAAFVKEVGMLGTNMFDIHGDTDQWDLTDSIRKAMGLTT</sequence>
<comment type="similarity">
    <text evidence="8">Belongs to the glycosyl hydrolase 18 family.</text>
</comment>
<dbReference type="PANTHER" id="PTHR11177:SF317">
    <property type="entry name" value="CHITINASE 12-RELATED"/>
    <property type="match status" value="1"/>
</dbReference>
<feature type="domain" description="GH18" evidence="9">
    <location>
        <begin position="1"/>
        <end position="320"/>
    </location>
</feature>
<dbReference type="InterPro" id="IPR011583">
    <property type="entry name" value="Chitinase_II/V-like_cat"/>
</dbReference>
<reference evidence="10 11" key="1">
    <citation type="submission" date="2014-04" db="EMBL/GenBank/DDBJ databases">
        <authorList>
            <consortium name="DOE Joint Genome Institute"/>
            <person name="Kuo A."/>
            <person name="Kohler A."/>
            <person name="Nagy L.G."/>
            <person name="Floudas D."/>
            <person name="Copeland A."/>
            <person name="Barry K.W."/>
            <person name="Cichocki N."/>
            <person name="Veneault-Fourrey C."/>
            <person name="LaButti K."/>
            <person name="Lindquist E.A."/>
            <person name="Lipzen A."/>
            <person name="Lundell T."/>
            <person name="Morin E."/>
            <person name="Murat C."/>
            <person name="Sun H."/>
            <person name="Tunlid A."/>
            <person name="Henrissat B."/>
            <person name="Grigoriev I.V."/>
            <person name="Hibbett D.S."/>
            <person name="Martin F."/>
            <person name="Nordberg H.P."/>
            <person name="Cantor M.N."/>
            <person name="Hua S.X."/>
        </authorList>
    </citation>
    <scope>NUCLEOTIDE SEQUENCE [LARGE SCALE GENOMIC DNA]</scope>
    <source>
        <strain evidence="10 11">LaAM-08-1</strain>
    </source>
</reference>
<dbReference type="GO" id="GO:0000272">
    <property type="term" value="P:polysaccharide catabolic process"/>
    <property type="evidence" value="ECO:0007669"/>
    <property type="project" value="UniProtKB-KW"/>
</dbReference>
<dbReference type="EMBL" id="KN838542">
    <property type="protein sequence ID" value="KIK08336.1"/>
    <property type="molecule type" value="Genomic_DNA"/>
</dbReference>
<dbReference type="InterPro" id="IPR001579">
    <property type="entry name" value="Glyco_hydro_18_chit_AS"/>
</dbReference>
<dbReference type="PANTHER" id="PTHR11177">
    <property type="entry name" value="CHITINASE"/>
    <property type="match status" value="1"/>
</dbReference>
<evidence type="ECO:0000313" key="11">
    <source>
        <dbReference type="Proteomes" id="UP000054477"/>
    </source>
</evidence>
<evidence type="ECO:0000313" key="10">
    <source>
        <dbReference type="EMBL" id="KIK08336.1"/>
    </source>
</evidence>
<dbReference type="STRING" id="1095629.A0A0C9XTQ9"/>
<evidence type="ECO:0000259" key="9">
    <source>
        <dbReference type="PROSITE" id="PS51910"/>
    </source>
</evidence>
<evidence type="ECO:0000256" key="6">
    <source>
        <dbReference type="ARBA" id="ARBA00023326"/>
    </source>
</evidence>
<evidence type="ECO:0000256" key="4">
    <source>
        <dbReference type="ARBA" id="ARBA00023277"/>
    </source>
</evidence>
<proteinExistence type="inferred from homology"/>
<dbReference type="SMART" id="SM00636">
    <property type="entry name" value="Glyco_18"/>
    <property type="match status" value="1"/>
</dbReference>
<accession>A0A0C9XTQ9</accession>
<evidence type="ECO:0000256" key="7">
    <source>
        <dbReference type="RuleBase" id="RU000489"/>
    </source>
</evidence>
<dbReference type="PROSITE" id="PS51910">
    <property type="entry name" value="GH18_2"/>
    <property type="match status" value="1"/>
</dbReference>
<dbReference type="SUPFAM" id="SSF51445">
    <property type="entry name" value="(Trans)glycosidases"/>
    <property type="match status" value="1"/>
</dbReference>
<evidence type="ECO:0000256" key="8">
    <source>
        <dbReference type="RuleBase" id="RU004453"/>
    </source>
</evidence>
<keyword evidence="11" id="KW-1185">Reference proteome</keyword>
<dbReference type="PROSITE" id="PS01095">
    <property type="entry name" value="GH18_1"/>
    <property type="match status" value="1"/>
</dbReference>
<organism evidence="10 11">
    <name type="scientific">Laccaria amethystina LaAM-08-1</name>
    <dbReference type="NCBI Taxonomy" id="1095629"/>
    <lineage>
        <taxon>Eukaryota</taxon>
        <taxon>Fungi</taxon>
        <taxon>Dikarya</taxon>
        <taxon>Basidiomycota</taxon>
        <taxon>Agaricomycotina</taxon>
        <taxon>Agaricomycetes</taxon>
        <taxon>Agaricomycetidae</taxon>
        <taxon>Agaricales</taxon>
        <taxon>Agaricineae</taxon>
        <taxon>Hydnangiaceae</taxon>
        <taxon>Laccaria</taxon>
    </lineage>
</organism>
<gene>
    <name evidence="10" type="ORF">K443DRAFT_672361</name>
</gene>
<dbReference type="Pfam" id="PF00704">
    <property type="entry name" value="Glyco_hydro_18"/>
    <property type="match status" value="1"/>
</dbReference>
<name>A0A0C9XTQ9_9AGAR</name>
<dbReference type="InterPro" id="IPR017853">
    <property type="entry name" value="GH"/>
</dbReference>
<protein>
    <submittedName>
        <fullName evidence="10">Glycoside hydrolase family 18 protein</fullName>
    </submittedName>
</protein>
<dbReference type="Gene3D" id="3.20.20.80">
    <property type="entry name" value="Glycosidases"/>
    <property type="match status" value="2"/>
</dbReference>
<dbReference type="InterPro" id="IPR050314">
    <property type="entry name" value="Glycosyl_Hydrlase_18"/>
</dbReference>
<dbReference type="GO" id="GO:0006032">
    <property type="term" value="P:chitin catabolic process"/>
    <property type="evidence" value="ECO:0007669"/>
    <property type="project" value="UniProtKB-KW"/>
</dbReference>
<dbReference type="HOGENOM" id="CLU_002833_6_3_1"/>
<evidence type="ECO:0000256" key="5">
    <source>
        <dbReference type="ARBA" id="ARBA00023295"/>
    </source>
</evidence>
<dbReference type="GO" id="GO:0005576">
    <property type="term" value="C:extracellular region"/>
    <property type="evidence" value="ECO:0007669"/>
    <property type="project" value="TreeGrafter"/>
</dbReference>
<dbReference type="OrthoDB" id="73875at2759"/>
<evidence type="ECO:0000256" key="2">
    <source>
        <dbReference type="ARBA" id="ARBA00022801"/>
    </source>
</evidence>
<dbReference type="AlphaFoldDB" id="A0A0C9XTQ9"/>
<comment type="catalytic activity">
    <reaction evidence="1">
        <text>Random endo-hydrolysis of N-acetyl-beta-D-glucosaminide (1-&gt;4)-beta-linkages in chitin and chitodextrins.</text>
        <dbReference type="EC" id="3.2.1.14"/>
    </reaction>
</comment>
<keyword evidence="4" id="KW-0119">Carbohydrate metabolism</keyword>
<keyword evidence="3" id="KW-0146">Chitin degradation</keyword>